<protein>
    <submittedName>
        <fullName evidence="2">Uncharacterized protein</fullName>
    </submittedName>
</protein>
<sequence>MSATETIETPQHSALEGVSHAVENAIDYIGNASASAGASVKSAAGKAGAAIGVGAYKGAYGASYGVVFAAVFLKELLPTGNAVRRGFEDGAHAAFNAIDERKAAAAEAVEPEAEAPKRSRRKAAAAED</sequence>
<comment type="caution">
    <text evidence="2">The sequence shown here is derived from an EMBL/GenBank/DDBJ whole genome shotgun (WGS) entry which is preliminary data.</text>
</comment>
<name>A0ABW4K2Y6_9HYPH</name>
<evidence type="ECO:0000256" key="1">
    <source>
        <dbReference type="SAM" id="MobiDB-lite"/>
    </source>
</evidence>
<reference evidence="3" key="1">
    <citation type="journal article" date="2019" name="Int. J. Syst. Evol. Microbiol.">
        <title>The Global Catalogue of Microorganisms (GCM) 10K type strain sequencing project: providing services to taxonomists for standard genome sequencing and annotation.</title>
        <authorList>
            <consortium name="The Broad Institute Genomics Platform"/>
            <consortium name="The Broad Institute Genome Sequencing Center for Infectious Disease"/>
            <person name="Wu L."/>
            <person name="Ma J."/>
        </authorList>
    </citation>
    <scope>NUCLEOTIDE SEQUENCE [LARGE SCALE GENOMIC DNA]</scope>
    <source>
        <strain evidence="3">KCTC 23707</strain>
    </source>
</reference>
<organism evidence="2 3">
    <name type="scientific">Methylopila henanensis</name>
    <dbReference type="NCBI Taxonomy" id="873516"/>
    <lineage>
        <taxon>Bacteria</taxon>
        <taxon>Pseudomonadati</taxon>
        <taxon>Pseudomonadota</taxon>
        <taxon>Alphaproteobacteria</taxon>
        <taxon>Hyphomicrobiales</taxon>
        <taxon>Methylopilaceae</taxon>
        <taxon>Methylopila</taxon>
    </lineage>
</organism>
<evidence type="ECO:0000313" key="3">
    <source>
        <dbReference type="Proteomes" id="UP001597308"/>
    </source>
</evidence>
<dbReference type="RefSeq" id="WP_378797929.1">
    <property type="nucleotide sequence ID" value="NZ_JBHUER010000003.1"/>
</dbReference>
<feature type="compositionally biased region" description="Basic residues" evidence="1">
    <location>
        <begin position="118"/>
        <end position="128"/>
    </location>
</feature>
<gene>
    <name evidence="2" type="ORF">ACFSCV_05910</name>
</gene>
<dbReference type="EMBL" id="JBHUER010000003">
    <property type="protein sequence ID" value="MFD1702539.1"/>
    <property type="molecule type" value="Genomic_DNA"/>
</dbReference>
<accession>A0ABW4K2Y6</accession>
<feature type="region of interest" description="Disordered" evidence="1">
    <location>
        <begin position="106"/>
        <end position="128"/>
    </location>
</feature>
<dbReference type="Proteomes" id="UP001597308">
    <property type="component" value="Unassembled WGS sequence"/>
</dbReference>
<evidence type="ECO:0000313" key="2">
    <source>
        <dbReference type="EMBL" id="MFD1702539.1"/>
    </source>
</evidence>
<keyword evidence="3" id="KW-1185">Reference proteome</keyword>
<proteinExistence type="predicted"/>